<evidence type="ECO:0000259" key="2">
    <source>
        <dbReference type="PROSITE" id="PS50104"/>
    </source>
</evidence>
<dbReference type="Gene3D" id="3.40.50.10140">
    <property type="entry name" value="Toll/interleukin-1 receptor homology (TIR) domain"/>
    <property type="match status" value="1"/>
</dbReference>
<comment type="caution">
    <text evidence="3">The sequence shown here is derived from an EMBL/GenBank/DDBJ whole genome shotgun (WGS) entry which is preliminary data.</text>
</comment>
<organism evidence="3 4">
    <name type="scientific">Azorhizobium oxalatiphilum</name>
    <dbReference type="NCBI Taxonomy" id="980631"/>
    <lineage>
        <taxon>Bacteria</taxon>
        <taxon>Pseudomonadati</taxon>
        <taxon>Pseudomonadota</taxon>
        <taxon>Alphaproteobacteria</taxon>
        <taxon>Hyphomicrobiales</taxon>
        <taxon>Xanthobacteraceae</taxon>
        <taxon>Azorhizobium</taxon>
    </lineage>
</organism>
<dbReference type="InterPro" id="IPR035897">
    <property type="entry name" value="Toll_tir_struct_dom_sf"/>
</dbReference>
<evidence type="ECO:0000313" key="3">
    <source>
        <dbReference type="EMBL" id="GGF74664.1"/>
    </source>
</evidence>
<dbReference type="RefSeq" id="WP_188581543.1">
    <property type="nucleotide sequence ID" value="NZ_BMCT01000006.1"/>
</dbReference>
<dbReference type="EMBL" id="BMCT01000006">
    <property type="protein sequence ID" value="GGF74664.1"/>
    <property type="molecule type" value="Genomic_DNA"/>
</dbReference>
<dbReference type="Pfam" id="PF13676">
    <property type="entry name" value="TIR_2"/>
    <property type="match status" value="1"/>
</dbReference>
<dbReference type="InterPro" id="IPR000157">
    <property type="entry name" value="TIR_dom"/>
</dbReference>
<proteinExistence type="predicted"/>
<evidence type="ECO:0000313" key="4">
    <source>
        <dbReference type="Proteomes" id="UP000606044"/>
    </source>
</evidence>
<protein>
    <submittedName>
        <fullName evidence="3">TIR domain-containing protein</fullName>
    </submittedName>
</protein>
<dbReference type="GO" id="GO:0007165">
    <property type="term" value="P:signal transduction"/>
    <property type="evidence" value="ECO:0007669"/>
    <property type="project" value="InterPro"/>
</dbReference>
<sequence>MTGPVRDVVFISHATPQDNDFVKWLGARLIGLGYNVWADVFELKGGTPFWNTIEEAITTRAIKVIFVASTESVKPDRKGVRDELAAADITGRRLKDPAFVIPVRLDKVDFGNFPIQLLQLNALDFSSGWGGMLPGLVETLEKAGVPIDRDRIDERMAYWKERNGRDAPKVEVGPELLLTNLLPIKALPTHINFYEFNGPNTEINKALDATGIPYSRHQRLILTFAAIDELQAGLPPQFSLNLDRRVEIDRFLKGRQGNETAPEWFDARNMLTYLLRRHVERFLESKGLRAHDTSRGVAFYFPLGLIPDGKVRYSTPDGKQTWKQVTGRSEKRQLNWHLSMLVNIDLGPPGFVRFKPYISFSEGAEKLIGDPKRVAGIRRRFCKSWWNRHWRQLQQAFIAFLNGGECDIAIELDGRELLNLEGSLLQLTGVRRLVGDTELDTIPDEPEDPEDDDLDDIDQTQFEPDEEDAA</sequence>
<reference evidence="3" key="2">
    <citation type="submission" date="2020-09" db="EMBL/GenBank/DDBJ databases">
        <authorList>
            <person name="Sun Q."/>
            <person name="Sedlacek I."/>
        </authorList>
    </citation>
    <scope>NUCLEOTIDE SEQUENCE</scope>
    <source>
        <strain evidence="3">CCM 7897</strain>
    </source>
</reference>
<dbReference type="AlphaFoldDB" id="A0A917FEY0"/>
<feature type="region of interest" description="Disordered" evidence="1">
    <location>
        <begin position="438"/>
        <end position="470"/>
    </location>
</feature>
<accession>A0A917FEY0</accession>
<dbReference type="SUPFAM" id="SSF52200">
    <property type="entry name" value="Toll/Interleukin receptor TIR domain"/>
    <property type="match status" value="1"/>
</dbReference>
<gene>
    <name evidence="3" type="ORF">GCM10007301_38170</name>
</gene>
<keyword evidence="4" id="KW-1185">Reference proteome</keyword>
<dbReference type="Proteomes" id="UP000606044">
    <property type="component" value="Unassembled WGS sequence"/>
</dbReference>
<evidence type="ECO:0000256" key="1">
    <source>
        <dbReference type="SAM" id="MobiDB-lite"/>
    </source>
</evidence>
<feature type="domain" description="TIR" evidence="2">
    <location>
        <begin position="5"/>
        <end position="156"/>
    </location>
</feature>
<reference evidence="3" key="1">
    <citation type="journal article" date="2014" name="Int. J. Syst. Evol. Microbiol.">
        <title>Complete genome sequence of Corynebacterium casei LMG S-19264T (=DSM 44701T), isolated from a smear-ripened cheese.</title>
        <authorList>
            <consortium name="US DOE Joint Genome Institute (JGI-PGF)"/>
            <person name="Walter F."/>
            <person name="Albersmeier A."/>
            <person name="Kalinowski J."/>
            <person name="Ruckert C."/>
        </authorList>
    </citation>
    <scope>NUCLEOTIDE SEQUENCE</scope>
    <source>
        <strain evidence="3">CCM 7897</strain>
    </source>
</reference>
<name>A0A917FEY0_9HYPH</name>
<dbReference type="PROSITE" id="PS50104">
    <property type="entry name" value="TIR"/>
    <property type="match status" value="1"/>
</dbReference>